<dbReference type="RefSeq" id="WP_086892284.1">
    <property type="nucleotide sequence ID" value="NZ_CP021252.1"/>
</dbReference>
<gene>
    <name evidence="2" type="ORF">CBE89_13065</name>
</gene>
<evidence type="ECO:0000256" key="1">
    <source>
        <dbReference type="SAM" id="Coils"/>
    </source>
</evidence>
<reference evidence="2 3" key="1">
    <citation type="submission" date="2017-05" db="EMBL/GenBank/DDBJ databases">
        <title>Complete genome sequence of Corynebacterium striatum KC-Na-1 isolated from Neophocaena asiaeorientalis in Korea.</title>
        <authorList>
            <person name="Kim J.H."/>
            <person name="Lee K."/>
        </authorList>
    </citation>
    <scope>NUCLEOTIDE SEQUENCE [LARGE SCALE GENOMIC DNA]</scope>
    <source>
        <strain evidence="2 3">KC-Na-01</strain>
    </source>
</reference>
<dbReference type="Proteomes" id="UP000250197">
    <property type="component" value="Chromosome"/>
</dbReference>
<organism evidence="2 3">
    <name type="scientific">Corynebacterium striatum</name>
    <dbReference type="NCBI Taxonomy" id="43770"/>
    <lineage>
        <taxon>Bacteria</taxon>
        <taxon>Bacillati</taxon>
        <taxon>Actinomycetota</taxon>
        <taxon>Actinomycetes</taxon>
        <taxon>Mycobacteriales</taxon>
        <taxon>Corynebacteriaceae</taxon>
        <taxon>Corynebacterium</taxon>
    </lineage>
</organism>
<dbReference type="AlphaFoldDB" id="A0A2Z2IZP9"/>
<sequence length="116" mass="12852">MTGTIIGGAVAALLAGIFSWLAARATASSQVDAKKVETAGPQWKDFTDAIMERLNEQQGEIDGLKAEVSSLRQRVEETRAKYWRAIMGLRRVFDRHPHVVDDAKLAEDVHEDVFGQ</sequence>
<name>A0A2Z2IZP9_CORST</name>
<feature type="coiled-coil region" evidence="1">
    <location>
        <begin position="47"/>
        <end position="81"/>
    </location>
</feature>
<evidence type="ECO:0000313" key="2">
    <source>
        <dbReference type="EMBL" id="ART22306.1"/>
    </source>
</evidence>
<evidence type="ECO:0000313" key="3">
    <source>
        <dbReference type="Proteomes" id="UP000250197"/>
    </source>
</evidence>
<accession>A0A2Z2IZP9</accession>
<dbReference type="EMBL" id="CP021252">
    <property type="protein sequence ID" value="ART22306.1"/>
    <property type="molecule type" value="Genomic_DNA"/>
</dbReference>
<dbReference type="KEGG" id="cstr:CBE89_13065"/>
<protein>
    <submittedName>
        <fullName evidence="2">Uncharacterized protein</fullName>
    </submittedName>
</protein>
<proteinExistence type="predicted"/>
<keyword evidence="1" id="KW-0175">Coiled coil</keyword>